<keyword evidence="11 12" id="KW-0998">Cell outer membrane</keyword>
<evidence type="ECO:0000256" key="1">
    <source>
        <dbReference type="ARBA" id="ARBA00004571"/>
    </source>
</evidence>
<dbReference type="InterPro" id="IPR012910">
    <property type="entry name" value="Plug_dom"/>
</dbReference>
<dbReference type="InterPro" id="IPR036942">
    <property type="entry name" value="Beta-barrel_TonB_sf"/>
</dbReference>
<dbReference type="Gene3D" id="2.170.130.10">
    <property type="entry name" value="TonB-dependent receptor, plug domain"/>
    <property type="match status" value="1"/>
</dbReference>
<reference evidence="17 18" key="1">
    <citation type="submission" date="2018-08" db="EMBL/GenBank/DDBJ databases">
        <title>Recombination of ecologically and evolutionarily significant loci maintains genetic cohesion in the Pseudomonas syringae species complex.</title>
        <authorList>
            <person name="Dillon M."/>
            <person name="Thakur S."/>
            <person name="Almeida R.N.D."/>
            <person name="Weir B.S."/>
            <person name="Guttman D.S."/>
        </authorList>
    </citation>
    <scope>NUCLEOTIDE SEQUENCE [LARGE SCALE GENOMIC DNA]</scope>
    <source>
        <strain evidence="17 18">ICMP 19473</strain>
    </source>
</reference>
<dbReference type="Gene3D" id="2.40.170.20">
    <property type="entry name" value="TonB-dependent receptor, beta-barrel domain"/>
    <property type="match status" value="1"/>
</dbReference>
<keyword evidence="2 12" id="KW-0813">Transport</keyword>
<evidence type="ECO:0000256" key="2">
    <source>
        <dbReference type="ARBA" id="ARBA00022448"/>
    </source>
</evidence>
<organism evidence="17 18">
    <name type="scientific">Pseudomonas viridiflava</name>
    <name type="common">Phytomonas viridiflava</name>
    <dbReference type="NCBI Taxonomy" id="33069"/>
    <lineage>
        <taxon>Bacteria</taxon>
        <taxon>Pseudomonadati</taxon>
        <taxon>Pseudomonadota</taxon>
        <taxon>Gammaproteobacteria</taxon>
        <taxon>Pseudomonadales</taxon>
        <taxon>Pseudomonadaceae</taxon>
        <taxon>Pseudomonas</taxon>
    </lineage>
</organism>
<dbReference type="GO" id="GO:0009279">
    <property type="term" value="C:cell outer membrane"/>
    <property type="evidence" value="ECO:0007669"/>
    <property type="project" value="UniProtKB-SubCell"/>
</dbReference>
<dbReference type="CDD" id="cd01347">
    <property type="entry name" value="ligand_gated_channel"/>
    <property type="match status" value="1"/>
</dbReference>
<evidence type="ECO:0000259" key="16">
    <source>
        <dbReference type="Pfam" id="PF07715"/>
    </source>
</evidence>
<evidence type="ECO:0000313" key="17">
    <source>
        <dbReference type="EMBL" id="RMT79029.1"/>
    </source>
</evidence>
<dbReference type="EMBL" id="RBTP01000061">
    <property type="protein sequence ID" value="RMT79029.1"/>
    <property type="molecule type" value="Genomic_DNA"/>
</dbReference>
<protein>
    <submittedName>
        <fullName evidence="17">TonB-dependent receptor</fullName>
    </submittedName>
</protein>
<dbReference type="InterPro" id="IPR037066">
    <property type="entry name" value="Plug_dom_sf"/>
</dbReference>
<comment type="subcellular location">
    <subcellularLocation>
        <location evidence="1 12">Cell outer membrane</location>
        <topology evidence="1 12">Multi-pass membrane protein</topology>
    </subcellularLocation>
</comment>
<dbReference type="AlphaFoldDB" id="A0A3M5P2V4"/>
<dbReference type="GO" id="GO:0015344">
    <property type="term" value="F:siderophore uptake transmembrane transporter activity"/>
    <property type="evidence" value="ECO:0007669"/>
    <property type="project" value="TreeGrafter"/>
</dbReference>
<gene>
    <name evidence="17" type="ORF">ALP40_00319</name>
</gene>
<evidence type="ECO:0000256" key="11">
    <source>
        <dbReference type="ARBA" id="ARBA00023237"/>
    </source>
</evidence>
<comment type="caution">
    <text evidence="17">The sequence shown here is derived from an EMBL/GenBank/DDBJ whole genome shotgun (WGS) entry which is preliminary data.</text>
</comment>
<dbReference type="Pfam" id="PF00593">
    <property type="entry name" value="TonB_dep_Rec_b-barrel"/>
    <property type="match status" value="1"/>
</dbReference>
<evidence type="ECO:0000313" key="18">
    <source>
        <dbReference type="Proteomes" id="UP000273854"/>
    </source>
</evidence>
<accession>A0A3M5P2V4</accession>
<dbReference type="PANTHER" id="PTHR32552">
    <property type="entry name" value="FERRICHROME IRON RECEPTOR-RELATED"/>
    <property type="match status" value="1"/>
</dbReference>
<feature type="chain" id="PRO_5017998778" evidence="14">
    <location>
        <begin position="33"/>
        <end position="769"/>
    </location>
</feature>
<feature type="domain" description="TonB-dependent receptor plug" evidence="16">
    <location>
        <begin position="68"/>
        <end position="176"/>
    </location>
</feature>
<keyword evidence="4" id="KW-0410">Iron transport</keyword>
<feature type="domain" description="TonB-dependent receptor-like beta-barrel" evidence="15">
    <location>
        <begin position="275"/>
        <end position="727"/>
    </location>
</feature>
<dbReference type="RefSeq" id="WP_122209537.1">
    <property type="nucleotide sequence ID" value="NZ_RBTP01000061.1"/>
</dbReference>
<evidence type="ECO:0000256" key="12">
    <source>
        <dbReference type="PROSITE-ProRule" id="PRU01360"/>
    </source>
</evidence>
<sequence length="769" mass="83400">MITSSTTHASRFPLRRLVLLIGLHALSLSTYAQDAATPTASTEEPVSGVTDATDATLGTVSVIGQGETRQVQRVSDEDIKAYSAATNPMKVLQRLAGVSFQSGDPLGREESSQRISLRGFDMHHLGYTLDGVTLGNMSFANFNGLSITRAIIAENIADSEVAAGIGALGTASNSNLGGTIAFTSANPDKEFGARLSQTLGDYKTKRTFARIDTGEYNGLAAYISGETYDADAWKGHDNPQESDAINAKVTYDFGGNRVSFFHSTSSHNEASLPSLSSSIIQRLGYNWSYYTPDWTRAVNAANGIFTGGVTRAGDATYNGSSLRDDELDILSGNFSLSDDLLLDAAVYHHHDSGRGNSYYPFVFTNGTTTVPTNSIRSTVYGINRSGFQTSLTYFLGQHEIQGGFWIQSNKSDIGRYLFDPTGTAPQNNIVKTKGLPQVATVLAQDYNDLTRQFYLRDSYTLLDDRLKLEFGAKNTVTTSTAEGKGGGYASGSLEARDRFLPQLGATYKLNDQDEVFTSYSENIAAFPSSGYSPFFTTQVAVDAAGGFKNLKPETSKTVEVGVRRSNPLYSTSAAVYNTKFDNRLVAITNCTGIVICQNSVANVGSVTSRGAELTFALTPDENWRWSNSASYNRSTYDDDYQSGADTVHVKGKTVVDTPKLMYSSSLDWRWQQWNAGLQGSYMSKRYYTYTNDSSVAGYWLANTTLGYDFGKLGAVKDTTVSLNVVNLFDKRYISTLNTDASAASDPTGDLQILQVGNPRSAFVTMAVRL</sequence>
<keyword evidence="6 14" id="KW-0732">Signal</keyword>
<keyword evidence="10 12" id="KW-0472">Membrane</keyword>
<evidence type="ECO:0000256" key="6">
    <source>
        <dbReference type="ARBA" id="ARBA00022729"/>
    </source>
</evidence>
<evidence type="ECO:0000256" key="4">
    <source>
        <dbReference type="ARBA" id="ARBA00022496"/>
    </source>
</evidence>
<dbReference type="PANTHER" id="PTHR32552:SF89">
    <property type="entry name" value="CATECHOLATE SIDEROPHORE RECEPTOR FIU"/>
    <property type="match status" value="1"/>
</dbReference>
<evidence type="ECO:0000259" key="15">
    <source>
        <dbReference type="Pfam" id="PF00593"/>
    </source>
</evidence>
<keyword evidence="8" id="KW-0406">Ion transport</keyword>
<evidence type="ECO:0000256" key="10">
    <source>
        <dbReference type="ARBA" id="ARBA00023136"/>
    </source>
</evidence>
<evidence type="ECO:0000256" key="5">
    <source>
        <dbReference type="ARBA" id="ARBA00022692"/>
    </source>
</evidence>
<keyword evidence="5 12" id="KW-0812">Transmembrane</keyword>
<proteinExistence type="inferred from homology"/>
<keyword evidence="3 12" id="KW-1134">Transmembrane beta strand</keyword>
<evidence type="ECO:0000256" key="9">
    <source>
        <dbReference type="ARBA" id="ARBA00023077"/>
    </source>
</evidence>
<dbReference type="InterPro" id="IPR039426">
    <property type="entry name" value="TonB-dep_rcpt-like"/>
</dbReference>
<name>A0A3M5P2V4_PSEVI</name>
<comment type="similarity">
    <text evidence="12 13">Belongs to the TonB-dependent receptor family.</text>
</comment>
<dbReference type="Proteomes" id="UP000273854">
    <property type="component" value="Unassembled WGS sequence"/>
</dbReference>
<evidence type="ECO:0000256" key="8">
    <source>
        <dbReference type="ARBA" id="ARBA00023065"/>
    </source>
</evidence>
<dbReference type="SUPFAM" id="SSF56935">
    <property type="entry name" value="Porins"/>
    <property type="match status" value="1"/>
</dbReference>
<evidence type="ECO:0000256" key="7">
    <source>
        <dbReference type="ARBA" id="ARBA00023004"/>
    </source>
</evidence>
<dbReference type="Pfam" id="PF07715">
    <property type="entry name" value="Plug"/>
    <property type="match status" value="1"/>
</dbReference>
<feature type="signal peptide" evidence="14">
    <location>
        <begin position="1"/>
        <end position="32"/>
    </location>
</feature>
<keyword evidence="9 13" id="KW-0798">TonB box</keyword>
<dbReference type="InterPro" id="IPR000531">
    <property type="entry name" value="Beta-barrel_TonB"/>
</dbReference>
<evidence type="ECO:0000256" key="3">
    <source>
        <dbReference type="ARBA" id="ARBA00022452"/>
    </source>
</evidence>
<dbReference type="PROSITE" id="PS52016">
    <property type="entry name" value="TONB_DEPENDENT_REC_3"/>
    <property type="match status" value="1"/>
</dbReference>
<keyword evidence="17" id="KW-0675">Receptor</keyword>
<evidence type="ECO:0000256" key="14">
    <source>
        <dbReference type="SAM" id="SignalP"/>
    </source>
</evidence>
<evidence type="ECO:0000256" key="13">
    <source>
        <dbReference type="RuleBase" id="RU003357"/>
    </source>
</evidence>
<keyword evidence="7" id="KW-0408">Iron</keyword>
<dbReference type="OrthoDB" id="9760620at2"/>